<dbReference type="GO" id="GO:0000160">
    <property type="term" value="P:phosphorelay signal transduction system"/>
    <property type="evidence" value="ECO:0007669"/>
    <property type="project" value="UniProtKB-KW"/>
</dbReference>
<dbReference type="GO" id="GO:0005737">
    <property type="term" value="C:cytoplasm"/>
    <property type="evidence" value="ECO:0007669"/>
    <property type="project" value="UniProtKB-SubCell"/>
</dbReference>
<evidence type="ECO:0000256" key="9">
    <source>
        <dbReference type="ARBA" id="ARBA00024867"/>
    </source>
</evidence>
<keyword evidence="7" id="KW-0238">DNA-binding</keyword>
<dbReference type="PROSITE" id="PS50110">
    <property type="entry name" value="RESPONSE_REGULATORY"/>
    <property type="match status" value="1"/>
</dbReference>
<dbReference type="SUPFAM" id="SSF46689">
    <property type="entry name" value="Homeodomain-like"/>
    <property type="match status" value="2"/>
</dbReference>
<accession>A0A7X3SL31</accession>
<dbReference type="InterPro" id="IPR051552">
    <property type="entry name" value="HptR"/>
</dbReference>
<dbReference type="InterPro" id="IPR011006">
    <property type="entry name" value="CheY-like_superfamily"/>
</dbReference>
<keyword evidence="8" id="KW-0804">Transcription</keyword>
<dbReference type="PANTHER" id="PTHR42713">
    <property type="entry name" value="HISTIDINE KINASE-RELATED"/>
    <property type="match status" value="1"/>
</dbReference>
<dbReference type="GO" id="GO:0043565">
    <property type="term" value="F:sequence-specific DNA binding"/>
    <property type="evidence" value="ECO:0007669"/>
    <property type="project" value="InterPro"/>
</dbReference>
<dbReference type="InterPro" id="IPR018060">
    <property type="entry name" value="HTH_AraC"/>
</dbReference>
<keyword evidence="4 10" id="KW-0597">Phosphoprotein</keyword>
<name>A0A7X3SL31_9FIRM</name>
<dbReference type="Gene3D" id="3.40.50.2300">
    <property type="match status" value="1"/>
</dbReference>
<dbReference type="GO" id="GO:0003700">
    <property type="term" value="F:DNA-binding transcription factor activity"/>
    <property type="evidence" value="ECO:0007669"/>
    <property type="project" value="InterPro"/>
</dbReference>
<keyword evidence="14" id="KW-1185">Reference proteome</keyword>
<feature type="modified residue" description="4-aspartylphosphate" evidence="10">
    <location>
        <position position="55"/>
    </location>
</feature>
<protein>
    <recommendedName>
        <fullName evidence="2">Stage 0 sporulation protein A homolog</fullName>
    </recommendedName>
</protein>
<dbReference type="PANTHER" id="PTHR42713:SF3">
    <property type="entry name" value="TRANSCRIPTIONAL REGULATORY PROTEIN HPTR"/>
    <property type="match status" value="1"/>
</dbReference>
<keyword evidence="6" id="KW-0805">Transcription regulation</keyword>
<dbReference type="SMART" id="SM00448">
    <property type="entry name" value="REC"/>
    <property type="match status" value="1"/>
</dbReference>
<evidence type="ECO:0000256" key="10">
    <source>
        <dbReference type="PROSITE-ProRule" id="PRU00169"/>
    </source>
</evidence>
<evidence type="ECO:0000313" key="13">
    <source>
        <dbReference type="EMBL" id="MXP78132.1"/>
    </source>
</evidence>
<dbReference type="InterPro" id="IPR009057">
    <property type="entry name" value="Homeodomain-like_sf"/>
</dbReference>
<gene>
    <name evidence="13" type="ORF">GN277_23070</name>
</gene>
<evidence type="ECO:0000256" key="1">
    <source>
        <dbReference type="ARBA" id="ARBA00004496"/>
    </source>
</evidence>
<feature type="domain" description="Response regulatory" evidence="12">
    <location>
        <begin position="3"/>
        <end position="120"/>
    </location>
</feature>
<proteinExistence type="predicted"/>
<feature type="domain" description="HTH araC/xylS-type" evidence="11">
    <location>
        <begin position="408"/>
        <end position="506"/>
    </location>
</feature>
<evidence type="ECO:0000256" key="4">
    <source>
        <dbReference type="ARBA" id="ARBA00022553"/>
    </source>
</evidence>
<dbReference type="Pfam" id="PF12833">
    <property type="entry name" value="HTH_18"/>
    <property type="match status" value="1"/>
</dbReference>
<evidence type="ECO:0000256" key="7">
    <source>
        <dbReference type="ARBA" id="ARBA00023125"/>
    </source>
</evidence>
<dbReference type="SMART" id="SM00342">
    <property type="entry name" value="HTH_ARAC"/>
    <property type="match status" value="1"/>
</dbReference>
<evidence type="ECO:0000259" key="12">
    <source>
        <dbReference type="PROSITE" id="PS50110"/>
    </source>
</evidence>
<sequence length="509" mass="59721">MKKVMLVEDEELILQGIRNIVDWEELGLKVVHMAHDGAEALEMWEKEPVQIVVTDISMPEMDGLTLLRKLRDQEEQVRFIILTGYDEFAYAREAVRLDVENYILKPIDEEELIRQLRETVRKLEEMDRKKLTYIDEKTQWMHFLNGKSEKSDGEKFAEMLGLATEGHSYHGAVMKWNLDGLKEKKITNMIVELKKEEHLRIVHLPPDSLLMILDRGRMDEAARSEEQVREYFSELQNQMESRFNIMTFICVGASFQRFEELPEAYRSAKKLQKYLIIEGYGNCISLPQIQNRKTESVRMDETQLRKFILKKEKEAAVDYIEDLFINNIRKDADVSSLYQMAVKMAMLLQDMKKEYKLESGRFHDVSELMETIFSADDIHGIKTAFISEIVEIIECMHEEDSQYTPVVRQIIGEVQKNYREDMNLKTLAHRYHMNASYLGQLFQKEVGCSFAQYLSNTKNGIAKELILNTNMKINEIAKQVGYPDTSYFYRKFKQSYGVSPASMREMKKY</sequence>
<evidence type="ECO:0000256" key="5">
    <source>
        <dbReference type="ARBA" id="ARBA00023012"/>
    </source>
</evidence>
<evidence type="ECO:0000259" key="11">
    <source>
        <dbReference type="PROSITE" id="PS01124"/>
    </source>
</evidence>
<dbReference type="Gene3D" id="1.10.10.60">
    <property type="entry name" value="Homeodomain-like"/>
    <property type="match status" value="2"/>
</dbReference>
<organism evidence="13 14">
    <name type="scientific">Sporofaciens musculi</name>
    <dbReference type="NCBI Taxonomy" id="2681861"/>
    <lineage>
        <taxon>Bacteria</taxon>
        <taxon>Bacillati</taxon>
        <taxon>Bacillota</taxon>
        <taxon>Clostridia</taxon>
        <taxon>Lachnospirales</taxon>
        <taxon>Lachnospiraceae</taxon>
        <taxon>Sporofaciens</taxon>
    </lineage>
</organism>
<evidence type="ECO:0000256" key="8">
    <source>
        <dbReference type="ARBA" id="ARBA00023163"/>
    </source>
</evidence>
<comment type="subcellular location">
    <subcellularLocation>
        <location evidence="1">Cytoplasm</location>
    </subcellularLocation>
</comment>
<keyword evidence="3" id="KW-0963">Cytoplasm</keyword>
<keyword evidence="5" id="KW-0902">Two-component regulatory system</keyword>
<dbReference type="InterPro" id="IPR001789">
    <property type="entry name" value="Sig_transdc_resp-reg_receiver"/>
</dbReference>
<dbReference type="PRINTS" id="PR00032">
    <property type="entry name" value="HTHARAC"/>
</dbReference>
<evidence type="ECO:0000256" key="6">
    <source>
        <dbReference type="ARBA" id="ARBA00023015"/>
    </source>
</evidence>
<dbReference type="EMBL" id="WUQX01000001">
    <property type="protein sequence ID" value="MXP78132.1"/>
    <property type="molecule type" value="Genomic_DNA"/>
</dbReference>
<evidence type="ECO:0000256" key="3">
    <source>
        <dbReference type="ARBA" id="ARBA00022490"/>
    </source>
</evidence>
<dbReference type="PROSITE" id="PS01124">
    <property type="entry name" value="HTH_ARAC_FAMILY_2"/>
    <property type="match status" value="1"/>
</dbReference>
<comment type="caution">
    <text evidence="13">The sequence shown here is derived from an EMBL/GenBank/DDBJ whole genome shotgun (WGS) entry which is preliminary data.</text>
</comment>
<dbReference type="SUPFAM" id="SSF52172">
    <property type="entry name" value="CheY-like"/>
    <property type="match status" value="1"/>
</dbReference>
<dbReference type="RefSeq" id="WP_159754319.1">
    <property type="nucleotide sequence ID" value="NZ_WUQX01000001.1"/>
</dbReference>
<dbReference type="InterPro" id="IPR020449">
    <property type="entry name" value="Tscrpt_reg_AraC-type_HTH"/>
</dbReference>
<evidence type="ECO:0000256" key="2">
    <source>
        <dbReference type="ARBA" id="ARBA00018672"/>
    </source>
</evidence>
<reference evidence="13 14" key="1">
    <citation type="submission" date="2019-12" db="EMBL/GenBank/DDBJ databases">
        <title>Sporaefaciens musculi gen. nov., sp. nov., a novel bacterium isolated from the caecum of an obese mouse.</title>
        <authorList>
            <person name="Rasmussen T.S."/>
            <person name="Streidl T."/>
            <person name="Hitch T.C.A."/>
            <person name="Wortmann E."/>
            <person name="Deptula P."/>
            <person name="Hansen M."/>
            <person name="Nielsen D.S."/>
            <person name="Clavel T."/>
            <person name="Vogensen F.K."/>
        </authorList>
    </citation>
    <scope>NUCLEOTIDE SEQUENCE [LARGE SCALE GENOMIC DNA]</scope>
    <source>
        <strain evidence="13 14">WCA-9-b2</strain>
    </source>
</reference>
<dbReference type="Pfam" id="PF00072">
    <property type="entry name" value="Response_reg"/>
    <property type="match status" value="1"/>
</dbReference>
<dbReference type="CDD" id="cd17536">
    <property type="entry name" value="REC_YesN-like"/>
    <property type="match status" value="1"/>
</dbReference>
<comment type="function">
    <text evidence="9">May play the central regulatory role in sporulation. It may be an element of the effector pathway responsible for the activation of sporulation genes in response to nutritional stress. Spo0A may act in concert with spo0H (a sigma factor) to control the expression of some genes that are critical to the sporulation process.</text>
</comment>
<dbReference type="Proteomes" id="UP000460412">
    <property type="component" value="Unassembled WGS sequence"/>
</dbReference>
<dbReference type="AlphaFoldDB" id="A0A7X3SL31"/>
<evidence type="ECO:0000313" key="14">
    <source>
        <dbReference type="Proteomes" id="UP000460412"/>
    </source>
</evidence>